<dbReference type="AlphaFoldDB" id="A0A0F9BDT8"/>
<evidence type="ECO:0000313" key="2">
    <source>
        <dbReference type="EMBL" id="KKL20104.1"/>
    </source>
</evidence>
<dbReference type="EMBL" id="LAZR01038228">
    <property type="protein sequence ID" value="KKL20104.1"/>
    <property type="molecule type" value="Genomic_DNA"/>
</dbReference>
<feature type="domain" description="YprB ribonuclease H-like" evidence="1">
    <location>
        <begin position="61"/>
        <end position="226"/>
    </location>
</feature>
<dbReference type="SUPFAM" id="SSF53098">
    <property type="entry name" value="Ribonuclease H-like"/>
    <property type="match status" value="1"/>
</dbReference>
<dbReference type="PANTHER" id="PTHR38462:SF1">
    <property type="entry name" value="YPRB RIBONUCLEASE H-LIKE DOMAIN-CONTAINING PROTEIN"/>
    <property type="match status" value="1"/>
</dbReference>
<dbReference type="InterPro" id="IPR038720">
    <property type="entry name" value="YprB_RNase_H-like_dom"/>
</dbReference>
<name>A0A0F9BDT8_9ZZZZ</name>
<reference evidence="2" key="1">
    <citation type="journal article" date="2015" name="Nature">
        <title>Complex archaea that bridge the gap between prokaryotes and eukaryotes.</title>
        <authorList>
            <person name="Spang A."/>
            <person name="Saw J.H."/>
            <person name="Jorgensen S.L."/>
            <person name="Zaremba-Niedzwiedzka K."/>
            <person name="Martijn J."/>
            <person name="Lind A.E."/>
            <person name="van Eijk R."/>
            <person name="Schleper C."/>
            <person name="Guy L."/>
            <person name="Ettema T.J."/>
        </authorList>
    </citation>
    <scope>NUCLEOTIDE SEQUENCE</scope>
</reference>
<dbReference type="Pfam" id="PF13482">
    <property type="entry name" value="RNase_H_2"/>
    <property type="match status" value="1"/>
</dbReference>
<dbReference type="InterPro" id="IPR012337">
    <property type="entry name" value="RNaseH-like_sf"/>
</dbReference>
<dbReference type="PANTHER" id="PTHR38462">
    <property type="entry name" value="EXONUCLEASE-LIKE PROTEIN"/>
    <property type="match status" value="1"/>
</dbReference>
<evidence type="ECO:0000259" key="1">
    <source>
        <dbReference type="Pfam" id="PF13482"/>
    </source>
</evidence>
<comment type="caution">
    <text evidence="2">The sequence shown here is derived from an EMBL/GenBank/DDBJ whole genome shotgun (WGS) entry which is preliminary data.</text>
</comment>
<dbReference type="InterPro" id="IPR036397">
    <property type="entry name" value="RNaseH_sf"/>
</dbReference>
<dbReference type="Gene3D" id="3.30.420.10">
    <property type="entry name" value="Ribonuclease H-like superfamily/Ribonuclease H"/>
    <property type="match status" value="1"/>
</dbReference>
<dbReference type="GO" id="GO:0003676">
    <property type="term" value="F:nucleic acid binding"/>
    <property type="evidence" value="ECO:0007669"/>
    <property type="project" value="InterPro"/>
</dbReference>
<proteinExistence type="predicted"/>
<protein>
    <recommendedName>
        <fullName evidence="1">YprB ribonuclease H-like domain-containing protein</fullName>
    </recommendedName>
</protein>
<organism evidence="2">
    <name type="scientific">marine sediment metagenome</name>
    <dbReference type="NCBI Taxonomy" id="412755"/>
    <lineage>
        <taxon>unclassified sequences</taxon>
        <taxon>metagenomes</taxon>
        <taxon>ecological metagenomes</taxon>
    </lineage>
</organism>
<sequence length="237" mass="27765">MSERWGPMEEVELIEYLEASPKLQYHTIARLMGRTTDSIRNKAFALRLLDRNEWVTTERVAFFDIETTDLKANRGRMISYAIKPLGGKVKYEEWTRREAIDRKLQDKRIMELLINDLQEVDLLVTYYGTNFDNKFVRTRAMIMELPGFPEFGTIKHFDLFYAVKGNLSLTRKSLGVATQTLGIEGKTPLNIEVWNDALLGYPDAMKHIKEHNIEDVKILEELYHKMLPHVKIIRRTM</sequence>
<accession>A0A0F9BDT8</accession>
<gene>
    <name evidence="2" type="ORF">LCGC14_2458820</name>
</gene>